<dbReference type="AlphaFoldDB" id="A0A9K3DQ36"/>
<comment type="caution">
    <text evidence="1">The sequence shown here is derived from an EMBL/GenBank/DDBJ whole genome shotgun (WGS) entry which is preliminary data.</text>
</comment>
<dbReference type="Gramene" id="mRNA:HanXRQr2_Chr16g0733091">
    <property type="protein sequence ID" value="mRNA:HanXRQr2_Chr16g0733091"/>
    <property type="gene ID" value="HanXRQr2_Chr16g0733091"/>
</dbReference>
<keyword evidence="2" id="KW-1185">Reference proteome</keyword>
<evidence type="ECO:0000313" key="1">
    <source>
        <dbReference type="EMBL" id="KAF5758764.1"/>
    </source>
</evidence>
<evidence type="ECO:0000313" key="2">
    <source>
        <dbReference type="Proteomes" id="UP000215914"/>
    </source>
</evidence>
<dbReference type="Proteomes" id="UP000215914">
    <property type="component" value="Unassembled WGS sequence"/>
</dbReference>
<reference evidence="1" key="2">
    <citation type="submission" date="2020-06" db="EMBL/GenBank/DDBJ databases">
        <title>Helianthus annuus Genome sequencing and assembly Release 2.</title>
        <authorList>
            <person name="Gouzy J."/>
            <person name="Langlade N."/>
            <person name="Munos S."/>
        </authorList>
    </citation>
    <scope>NUCLEOTIDE SEQUENCE</scope>
    <source>
        <tissue evidence="1">Leaves</tissue>
    </source>
</reference>
<dbReference type="EMBL" id="MNCJ02000331">
    <property type="protein sequence ID" value="KAF5758764.1"/>
    <property type="molecule type" value="Genomic_DNA"/>
</dbReference>
<protein>
    <submittedName>
        <fullName evidence="1">Uncharacterized protein</fullName>
    </submittedName>
</protein>
<sequence length="43" mass="5039">MWKWTQARKENGSKGGKGTDAKRYIIDVLSRIRHPDGRLNLER</sequence>
<reference evidence="1" key="1">
    <citation type="journal article" date="2017" name="Nature">
        <title>The sunflower genome provides insights into oil metabolism, flowering and Asterid evolution.</title>
        <authorList>
            <person name="Badouin H."/>
            <person name="Gouzy J."/>
            <person name="Grassa C.J."/>
            <person name="Murat F."/>
            <person name="Staton S.E."/>
            <person name="Cottret L."/>
            <person name="Lelandais-Briere C."/>
            <person name="Owens G.L."/>
            <person name="Carrere S."/>
            <person name="Mayjonade B."/>
            <person name="Legrand L."/>
            <person name="Gill N."/>
            <person name="Kane N.C."/>
            <person name="Bowers J.E."/>
            <person name="Hubner S."/>
            <person name="Bellec A."/>
            <person name="Berard A."/>
            <person name="Berges H."/>
            <person name="Blanchet N."/>
            <person name="Boniface M.C."/>
            <person name="Brunel D."/>
            <person name="Catrice O."/>
            <person name="Chaidir N."/>
            <person name="Claudel C."/>
            <person name="Donnadieu C."/>
            <person name="Faraut T."/>
            <person name="Fievet G."/>
            <person name="Helmstetter N."/>
            <person name="King M."/>
            <person name="Knapp S.J."/>
            <person name="Lai Z."/>
            <person name="Le Paslier M.C."/>
            <person name="Lippi Y."/>
            <person name="Lorenzon L."/>
            <person name="Mandel J.R."/>
            <person name="Marage G."/>
            <person name="Marchand G."/>
            <person name="Marquand E."/>
            <person name="Bret-Mestries E."/>
            <person name="Morien E."/>
            <person name="Nambeesan S."/>
            <person name="Nguyen T."/>
            <person name="Pegot-Espagnet P."/>
            <person name="Pouilly N."/>
            <person name="Raftis F."/>
            <person name="Sallet E."/>
            <person name="Schiex T."/>
            <person name="Thomas J."/>
            <person name="Vandecasteele C."/>
            <person name="Vares D."/>
            <person name="Vear F."/>
            <person name="Vautrin S."/>
            <person name="Crespi M."/>
            <person name="Mangin B."/>
            <person name="Burke J.M."/>
            <person name="Salse J."/>
            <person name="Munos S."/>
            <person name="Vincourt P."/>
            <person name="Rieseberg L.H."/>
            <person name="Langlade N.B."/>
        </authorList>
    </citation>
    <scope>NUCLEOTIDE SEQUENCE</scope>
    <source>
        <tissue evidence="1">Leaves</tissue>
    </source>
</reference>
<organism evidence="1 2">
    <name type="scientific">Helianthus annuus</name>
    <name type="common">Common sunflower</name>
    <dbReference type="NCBI Taxonomy" id="4232"/>
    <lineage>
        <taxon>Eukaryota</taxon>
        <taxon>Viridiplantae</taxon>
        <taxon>Streptophyta</taxon>
        <taxon>Embryophyta</taxon>
        <taxon>Tracheophyta</taxon>
        <taxon>Spermatophyta</taxon>
        <taxon>Magnoliopsida</taxon>
        <taxon>eudicotyledons</taxon>
        <taxon>Gunneridae</taxon>
        <taxon>Pentapetalae</taxon>
        <taxon>asterids</taxon>
        <taxon>campanulids</taxon>
        <taxon>Asterales</taxon>
        <taxon>Asteraceae</taxon>
        <taxon>Asteroideae</taxon>
        <taxon>Heliantheae alliance</taxon>
        <taxon>Heliantheae</taxon>
        <taxon>Helianthus</taxon>
    </lineage>
</organism>
<gene>
    <name evidence="1" type="ORF">HanXRQr2_Chr16g0733091</name>
</gene>
<accession>A0A9K3DQ36</accession>
<name>A0A9K3DQ36_HELAN</name>
<proteinExistence type="predicted"/>